<dbReference type="Proteomes" id="UP000515344">
    <property type="component" value="Chromosome"/>
</dbReference>
<reference evidence="7" key="1">
    <citation type="submission" date="2020-08" db="EMBL/GenBank/DDBJ databases">
        <title>Lacibacter sp. S13-6-6 genome sequencing.</title>
        <authorList>
            <person name="Jin L."/>
        </authorList>
    </citation>
    <scope>NUCLEOTIDE SEQUENCE [LARGE SCALE GENOMIC DNA]</scope>
    <source>
        <strain evidence="7">S13-6-6</strain>
    </source>
</reference>
<dbReference type="KEGG" id="lacs:H4075_20885"/>
<feature type="transmembrane region" description="Helical" evidence="5">
    <location>
        <begin position="137"/>
        <end position="155"/>
    </location>
</feature>
<dbReference type="AlphaFoldDB" id="A0A7G5XG82"/>
<feature type="transmembrane region" description="Helical" evidence="5">
    <location>
        <begin position="162"/>
        <end position="181"/>
    </location>
</feature>
<organism evidence="6 7">
    <name type="scientific">Lacibacter sediminis</name>
    <dbReference type="NCBI Taxonomy" id="2760713"/>
    <lineage>
        <taxon>Bacteria</taxon>
        <taxon>Pseudomonadati</taxon>
        <taxon>Bacteroidota</taxon>
        <taxon>Chitinophagia</taxon>
        <taxon>Chitinophagales</taxon>
        <taxon>Chitinophagaceae</taxon>
        <taxon>Lacibacter</taxon>
    </lineage>
</organism>
<dbReference type="Gene3D" id="1.20.1280.290">
    <property type="match status" value="1"/>
</dbReference>
<keyword evidence="7" id="KW-1185">Reference proteome</keyword>
<dbReference type="EMBL" id="CP060007">
    <property type="protein sequence ID" value="QNA44485.1"/>
    <property type="molecule type" value="Genomic_DNA"/>
</dbReference>
<evidence type="ECO:0000313" key="6">
    <source>
        <dbReference type="EMBL" id="QNA44485.1"/>
    </source>
</evidence>
<evidence type="ECO:0000313" key="7">
    <source>
        <dbReference type="Proteomes" id="UP000515344"/>
    </source>
</evidence>
<dbReference type="RefSeq" id="WP_182802747.1">
    <property type="nucleotide sequence ID" value="NZ_CP060007.1"/>
</dbReference>
<accession>A0A7G5XG82</accession>
<protein>
    <submittedName>
        <fullName evidence="6">Uncharacterized protein</fullName>
    </submittedName>
</protein>
<keyword evidence="3 5" id="KW-1133">Transmembrane helix</keyword>
<dbReference type="Pfam" id="PF25129">
    <property type="entry name" value="Pyr4-TMTC"/>
    <property type="match status" value="1"/>
</dbReference>
<feature type="transmembrane region" description="Helical" evidence="5">
    <location>
        <begin position="69"/>
        <end position="89"/>
    </location>
</feature>
<feature type="transmembrane region" description="Helical" evidence="5">
    <location>
        <begin position="45"/>
        <end position="63"/>
    </location>
</feature>
<evidence type="ECO:0000256" key="4">
    <source>
        <dbReference type="ARBA" id="ARBA00023136"/>
    </source>
</evidence>
<feature type="transmembrane region" description="Helical" evidence="5">
    <location>
        <begin position="15"/>
        <end position="33"/>
    </location>
</feature>
<comment type="subcellular location">
    <subcellularLocation>
        <location evidence="1">Membrane</location>
        <topology evidence="1">Multi-pass membrane protein</topology>
    </subcellularLocation>
</comment>
<feature type="transmembrane region" description="Helical" evidence="5">
    <location>
        <begin position="109"/>
        <end position="125"/>
    </location>
</feature>
<dbReference type="GO" id="GO:0016020">
    <property type="term" value="C:membrane"/>
    <property type="evidence" value="ECO:0007669"/>
    <property type="project" value="UniProtKB-SubCell"/>
</dbReference>
<dbReference type="PANTHER" id="PTHR42038">
    <property type="match status" value="1"/>
</dbReference>
<evidence type="ECO:0000256" key="5">
    <source>
        <dbReference type="SAM" id="Phobius"/>
    </source>
</evidence>
<evidence type="ECO:0000256" key="3">
    <source>
        <dbReference type="ARBA" id="ARBA00022989"/>
    </source>
</evidence>
<keyword evidence="2 5" id="KW-0812">Transmembrane</keyword>
<feature type="transmembrane region" description="Helical" evidence="5">
    <location>
        <begin position="193"/>
        <end position="215"/>
    </location>
</feature>
<evidence type="ECO:0000256" key="2">
    <source>
        <dbReference type="ARBA" id="ARBA00022692"/>
    </source>
</evidence>
<dbReference type="InterPro" id="IPR039020">
    <property type="entry name" value="PaxB-like"/>
</dbReference>
<sequence>MPFINLQDYTVLDHLLFGIGCFFWVIVYILVLIKIRKFKFVEIPMIAVSINFAWETLWSWFFVSDMGMLYVWGYRSWFFLDCFIVFYTLRYGYKQLQLSVSQAATRYSFVAYWIAWLVILYFFSLKFDIPQSGMGGYGGYWCNMLMSSAYITLILRTKNLEYFSLPAAWLKWLGTFLVTLFCFNHEQWKGEWFLYSLGIATAILDIVYICIFYWLKKKQTANVSMG</sequence>
<dbReference type="GO" id="GO:0016829">
    <property type="term" value="F:lyase activity"/>
    <property type="evidence" value="ECO:0007669"/>
    <property type="project" value="InterPro"/>
</dbReference>
<name>A0A7G5XG82_9BACT</name>
<dbReference type="PANTHER" id="PTHR42038:SF2">
    <property type="entry name" value="TERPENE CYCLASE AUSL"/>
    <property type="match status" value="1"/>
</dbReference>
<proteinExistence type="predicted"/>
<gene>
    <name evidence="6" type="ORF">H4075_20885</name>
</gene>
<evidence type="ECO:0000256" key="1">
    <source>
        <dbReference type="ARBA" id="ARBA00004141"/>
    </source>
</evidence>
<keyword evidence="4 5" id="KW-0472">Membrane</keyword>